<feature type="transmembrane region" description="Helical" evidence="1">
    <location>
        <begin position="39"/>
        <end position="56"/>
    </location>
</feature>
<feature type="transmembrane region" description="Helical" evidence="1">
    <location>
        <begin position="241"/>
        <end position="261"/>
    </location>
</feature>
<feature type="domain" description="EamA" evidence="2">
    <location>
        <begin position="16"/>
        <end position="137"/>
    </location>
</feature>
<proteinExistence type="predicted"/>
<dbReference type="GO" id="GO:0016020">
    <property type="term" value="C:membrane"/>
    <property type="evidence" value="ECO:0007669"/>
    <property type="project" value="InterPro"/>
</dbReference>
<keyword evidence="1" id="KW-0472">Membrane</keyword>
<dbReference type="PANTHER" id="PTHR22911">
    <property type="entry name" value="ACYL-MALONYL CONDENSING ENZYME-RELATED"/>
    <property type="match status" value="1"/>
</dbReference>
<evidence type="ECO:0000256" key="1">
    <source>
        <dbReference type="SAM" id="Phobius"/>
    </source>
</evidence>
<dbReference type="Proteomes" id="UP000885664">
    <property type="component" value="Unassembled WGS sequence"/>
</dbReference>
<dbReference type="EMBL" id="DSFE01000039">
    <property type="protein sequence ID" value="HEU97553.1"/>
    <property type="molecule type" value="Genomic_DNA"/>
</dbReference>
<name>A0A7C2YZA7_9CREN</name>
<feature type="transmembrane region" description="Helical" evidence="1">
    <location>
        <begin position="179"/>
        <end position="200"/>
    </location>
</feature>
<sequence>MMNISRKAELLSLFFIAWISISSASVLVILSGVNAFAAAFWRLFISFAILTASAYIHNKKISIRFSLITVVSGILLGMHFLLWMESLFLISVALSTTIVVTYPAIILLMEVAFLRERVMTKQIVGMLMAFIGVLLTVRPTFISGMRGIEGIALAGIASFFAGGYFFLGRIARKRGTELSQYVLPTYLTAAFIVFIAGLLWRVPILPFNLNSWIFLVALAIIPMIGGHTVMNYLLSVEKASFVTSIALGEPFGATLLSYIILDQKVEEETIFGMVLTIAGLLLLLTERAFGKTSGND</sequence>
<dbReference type="InterPro" id="IPR000620">
    <property type="entry name" value="EamA_dom"/>
</dbReference>
<organism evidence="3">
    <name type="scientific">Fervidicoccus fontis</name>
    <dbReference type="NCBI Taxonomy" id="683846"/>
    <lineage>
        <taxon>Archaea</taxon>
        <taxon>Thermoproteota</taxon>
        <taxon>Thermoprotei</taxon>
        <taxon>Fervidicoccales</taxon>
        <taxon>Fervidicoccaceae</taxon>
        <taxon>Fervidicoccus</taxon>
    </lineage>
</organism>
<keyword evidence="1" id="KW-1133">Transmembrane helix</keyword>
<feature type="domain" description="EamA" evidence="2">
    <location>
        <begin position="150"/>
        <end position="284"/>
    </location>
</feature>
<feature type="transmembrane region" description="Helical" evidence="1">
    <location>
        <begin position="212"/>
        <end position="234"/>
    </location>
</feature>
<evidence type="ECO:0000259" key="2">
    <source>
        <dbReference type="Pfam" id="PF00892"/>
    </source>
</evidence>
<dbReference type="AlphaFoldDB" id="A0A7C2YZA7"/>
<keyword evidence="1" id="KW-0812">Transmembrane</keyword>
<feature type="transmembrane region" description="Helical" evidence="1">
    <location>
        <begin position="147"/>
        <end position="167"/>
    </location>
</feature>
<dbReference type="Pfam" id="PF00892">
    <property type="entry name" value="EamA"/>
    <property type="match status" value="2"/>
</dbReference>
<gene>
    <name evidence="3" type="ORF">ENO36_01685</name>
</gene>
<comment type="caution">
    <text evidence="3">The sequence shown here is derived from an EMBL/GenBank/DDBJ whole genome shotgun (WGS) entry which is preliminary data.</text>
</comment>
<accession>A0A7C2YZA7</accession>
<feature type="transmembrane region" description="Helical" evidence="1">
    <location>
        <begin position="88"/>
        <end position="111"/>
    </location>
</feature>
<feature type="transmembrane region" description="Helical" evidence="1">
    <location>
        <begin position="123"/>
        <end position="141"/>
    </location>
</feature>
<feature type="transmembrane region" description="Helical" evidence="1">
    <location>
        <begin position="267"/>
        <end position="284"/>
    </location>
</feature>
<protein>
    <submittedName>
        <fullName evidence="3">DMT family transporter</fullName>
    </submittedName>
</protein>
<dbReference type="PANTHER" id="PTHR22911:SF76">
    <property type="entry name" value="EAMA DOMAIN-CONTAINING PROTEIN"/>
    <property type="match status" value="1"/>
</dbReference>
<feature type="transmembrane region" description="Helical" evidence="1">
    <location>
        <begin position="63"/>
        <end position="82"/>
    </location>
</feature>
<evidence type="ECO:0000313" key="3">
    <source>
        <dbReference type="EMBL" id="HEU97553.1"/>
    </source>
</evidence>
<feature type="transmembrane region" description="Helical" evidence="1">
    <location>
        <begin position="12"/>
        <end position="33"/>
    </location>
</feature>
<reference evidence="3" key="1">
    <citation type="journal article" date="2020" name="mSystems">
        <title>Genome- and Community-Level Interaction Insights into Carbon Utilization and Element Cycling Functions of Hydrothermarchaeota in Hydrothermal Sediment.</title>
        <authorList>
            <person name="Zhou Z."/>
            <person name="Liu Y."/>
            <person name="Xu W."/>
            <person name="Pan J."/>
            <person name="Luo Z.H."/>
            <person name="Li M."/>
        </authorList>
    </citation>
    <scope>NUCLEOTIDE SEQUENCE [LARGE SCALE GENOMIC DNA]</scope>
    <source>
        <strain evidence="3">SpSt-1259</strain>
    </source>
</reference>
<dbReference type="SUPFAM" id="SSF103481">
    <property type="entry name" value="Multidrug resistance efflux transporter EmrE"/>
    <property type="match status" value="2"/>
</dbReference>
<dbReference type="InterPro" id="IPR037185">
    <property type="entry name" value="EmrE-like"/>
</dbReference>